<dbReference type="GO" id="GO:0035361">
    <property type="term" value="C:Cul8-RING ubiquitin ligase complex"/>
    <property type="evidence" value="ECO:0007669"/>
    <property type="project" value="TreeGrafter"/>
</dbReference>
<dbReference type="SMART" id="SM00292">
    <property type="entry name" value="BRCT"/>
    <property type="match status" value="4"/>
</dbReference>
<evidence type="ECO:0000313" key="3">
    <source>
        <dbReference type="EMBL" id="PHH54532.1"/>
    </source>
</evidence>
<comment type="caution">
    <text evidence="3">The sequence shown here is derived from an EMBL/GenBank/DDBJ whole genome shotgun (WGS) entry which is preliminary data.</text>
</comment>
<dbReference type="InterPro" id="IPR036420">
    <property type="entry name" value="BRCT_dom_sf"/>
</dbReference>
<dbReference type="Pfam" id="PF10282">
    <property type="entry name" value="Lactonase"/>
    <property type="match status" value="1"/>
</dbReference>
<dbReference type="Pfam" id="PF12738">
    <property type="entry name" value="PTCB-BRCT"/>
    <property type="match status" value="1"/>
</dbReference>
<gene>
    <name evidence="3" type="ORF">CFIMG_002432RA</name>
</gene>
<dbReference type="CDD" id="cd18438">
    <property type="entry name" value="BRCT_BRC1_like_rpt4"/>
    <property type="match status" value="1"/>
</dbReference>
<reference evidence="3 4" key="2">
    <citation type="journal article" date="2013" name="IMA Fungus">
        <title>IMA Genome-F 1: Ceratocystis fimbriata: Draft nuclear genome sequence for the plant pathogen, Ceratocystis fimbriata.</title>
        <authorList>
            <person name="Wilken P.M."/>
            <person name="Steenkamp E.T."/>
            <person name="Wingfield M.J."/>
            <person name="de Beer Z.W."/>
            <person name="Wingfield B.D."/>
        </authorList>
    </citation>
    <scope>NUCLEOTIDE SEQUENCE [LARGE SCALE GENOMIC DNA]</scope>
    <source>
        <strain evidence="3 4">CBS 114723</strain>
    </source>
</reference>
<feature type="region of interest" description="Disordered" evidence="1">
    <location>
        <begin position="840"/>
        <end position="904"/>
    </location>
</feature>
<dbReference type="SUPFAM" id="SSF52113">
    <property type="entry name" value="BRCT domain"/>
    <property type="match status" value="5"/>
</dbReference>
<dbReference type="InterPro" id="IPR015943">
    <property type="entry name" value="WD40/YVTN_repeat-like_dom_sf"/>
</dbReference>
<evidence type="ECO:0000313" key="4">
    <source>
        <dbReference type="Proteomes" id="UP000222788"/>
    </source>
</evidence>
<dbReference type="InterPro" id="IPR001357">
    <property type="entry name" value="BRCT_dom"/>
</dbReference>
<reference evidence="3 4" key="1">
    <citation type="journal article" date="2013" name="Fungal Biol.">
        <title>Analysis of microsatellite markers in the genome of the plant pathogen Ceratocystis fimbriata.</title>
        <authorList>
            <person name="Simpson M.C."/>
            <person name="Wilken P.M."/>
            <person name="Coetzee M.P."/>
            <person name="Wingfield M.J."/>
            <person name="Wingfield B.D."/>
        </authorList>
    </citation>
    <scope>NUCLEOTIDE SEQUENCE [LARGE SCALE GENOMIC DNA]</scope>
    <source>
        <strain evidence="3 4">CBS 114723</strain>
    </source>
</reference>
<evidence type="ECO:0000259" key="2">
    <source>
        <dbReference type="PROSITE" id="PS50172"/>
    </source>
</evidence>
<feature type="domain" description="BRCT" evidence="2">
    <location>
        <begin position="369"/>
        <end position="466"/>
    </location>
</feature>
<dbReference type="CDD" id="cd18437">
    <property type="entry name" value="BRCT_BRC1_like_rpt3"/>
    <property type="match status" value="1"/>
</dbReference>
<dbReference type="PROSITE" id="PS50172">
    <property type="entry name" value="BRCT"/>
    <property type="match status" value="3"/>
</dbReference>
<dbReference type="GO" id="GO:0005634">
    <property type="term" value="C:nucleus"/>
    <property type="evidence" value="ECO:0007669"/>
    <property type="project" value="TreeGrafter"/>
</dbReference>
<feature type="region of interest" description="Disordered" evidence="1">
    <location>
        <begin position="962"/>
        <end position="994"/>
    </location>
</feature>
<dbReference type="FunFam" id="2.130.10.10:FF:000244">
    <property type="entry name" value="Carboxy-cis,cis-muconate cyclase"/>
    <property type="match status" value="1"/>
</dbReference>
<dbReference type="SUPFAM" id="SSF75011">
    <property type="entry name" value="3-carboxy-cis,cis-mucoante lactonizing enzyme"/>
    <property type="match status" value="1"/>
</dbReference>
<dbReference type="CDD" id="cd17743">
    <property type="entry name" value="BRCT_BRC1_like_rpt5"/>
    <property type="match status" value="1"/>
</dbReference>
<proteinExistence type="predicted"/>
<organism evidence="3 4">
    <name type="scientific">Ceratocystis fimbriata CBS 114723</name>
    <dbReference type="NCBI Taxonomy" id="1035309"/>
    <lineage>
        <taxon>Eukaryota</taxon>
        <taxon>Fungi</taxon>
        <taxon>Dikarya</taxon>
        <taxon>Ascomycota</taxon>
        <taxon>Pezizomycotina</taxon>
        <taxon>Sordariomycetes</taxon>
        <taxon>Hypocreomycetidae</taxon>
        <taxon>Microascales</taxon>
        <taxon>Ceratocystidaceae</taxon>
        <taxon>Ceratocystis</taxon>
    </lineage>
</organism>
<dbReference type="PANTHER" id="PTHR47667">
    <property type="entry name" value="REGULATOR OF TY1 TRANSPOSITION PROTEIN 107"/>
    <property type="match status" value="1"/>
</dbReference>
<dbReference type="OrthoDB" id="342264at2759"/>
<protein>
    <submittedName>
        <fullName evidence="3">Carboxy-cis,cis-muconate cyclase</fullName>
    </submittedName>
</protein>
<dbReference type="Pfam" id="PF00533">
    <property type="entry name" value="BRCT"/>
    <property type="match status" value="1"/>
</dbReference>
<sequence length="1227" mass="136862">MPVHHLMIGTWTPPGAIFTVSFNDETLEMELVKRTAIPEDEPISWMAFSHDKKNLYGSAMKKWSSFAVKSPTEIVHEISHPMLHDPKASSSDTNTRAIFLLPAKQEPFSVYCNPFYDHAGHGSVFSVDEDGKLQTNTQNYEYQPNSGIHGMVFDPSETYLYSADLRANKLWVHRKDSGASSSGNMLLVGSVDAPDPRDHPRWVAMHPTGNYLYALMEKGNRICEYVIDSTTKLPVYTHRSFPLIPPGIPDRWTMYRADVCAVSFSGKYLFASSRSNSFDLTGYIAAFRLDSNGSIERQICLNPTPTSGGHSNAVAPCDWSDEWVAITDDQEGWVEMYRWQDEFFARVARVRIPEPGFGMNAICASKMGGSKAVFDQCVFAFVPSDLLSTKLIGELSEIVSKNGGSVCAPLDDNDLRTFEATHIISTTIDFPQYVDAQAFMIPVVSHHWIQQALTRGKLPQLRPYSPDPRLIFSNVVVTCSGLSETDTDTIVGATMALGGTENRTVTRLTTHICAPYLTEELSAQAKAKGFRGVFVIPHWFNDCFKLGKRIDETPYTLPNMEVFTTDPKDNLKIPPSKGIVGAIDPNPAALPRPVVKGSRAPLRVFQKKAVMLGNDLVLANDLRTTIADLIKESGGSVVDNTDDCDMYIGRYRYGKDYVRASHLCKDVGNLSWLYHLIVNDQWTSPLRRLLHYPIPKEPLKGFEGLKITVSNYGGEARTYLENLITAAGASFTKTMKNDNTHLVTARRAGEKCEAAVDWGIEIVSHLWVEESYAKCAVQPCSNTRYSHFPPRTNLSEVLGQTFFDEAVLRDLYYPGGENLPKVAQLKRRIRDVANDNVFQRGPAKGTLNYMEEEPPAAAAPKSVKRQRKTSTTDSGGAEFSTPTRQIRAKSSTSTTAGTTSFASTTSEMDIDTPVTAGRSAKSKAAKNIQNLVADIKLYERENKRTNSGGVWGGRRAADELEKAMRESTKGRRTEQADSKEPDGDGQETHTTKKRKALPDIKYRIMTTGFRRWSNNPKLEEREKARLREFGIKLVEDGNPCQYLAAPKVLRTLKFLKTLARGPILINTSFIDGVLDQDTLLDPVDFLLQDEEYEKANNVNLQEAVARARINKGRLLAGVPIFCSDHVANGKDTYRAIAEANGATWRELTARNVIKPEKPTVDGAPLEPVYLLSSNSPKEQRLYTRFVDMAVNGNMEPRIVLTEWLLAIAIKQEMIWDEKYLVENEKKA</sequence>
<feature type="domain" description="BRCT" evidence="2">
    <location>
        <begin position="697"/>
        <end position="774"/>
    </location>
</feature>
<dbReference type="EMBL" id="APWK03000025">
    <property type="protein sequence ID" value="PHH54532.1"/>
    <property type="molecule type" value="Genomic_DNA"/>
</dbReference>
<dbReference type="STRING" id="1035309.A0A2C5XBX3"/>
<dbReference type="Pfam" id="PF16770">
    <property type="entry name" value="RTT107_BRCT_5"/>
    <property type="match status" value="1"/>
</dbReference>
<dbReference type="FunFam" id="3.40.50.10190:FF:000048">
    <property type="entry name" value="DNA repair protein Rtt107"/>
    <property type="match status" value="1"/>
</dbReference>
<dbReference type="Proteomes" id="UP000222788">
    <property type="component" value="Unassembled WGS sequence"/>
</dbReference>
<dbReference type="AlphaFoldDB" id="A0A2C5XBX3"/>
<keyword evidence="4" id="KW-1185">Reference proteome</keyword>
<evidence type="ECO:0000256" key="1">
    <source>
        <dbReference type="SAM" id="MobiDB-lite"/>
    </source>
</evidence>
<dbReference type="GO" id="GO:1990683">
    <property type="term" value="P:DNA double-strand break attachment to nuclear envelope"/>
    <property type="evidence" value="ECO:0007669"/>
    <property type="project" value="TreeGrafter"/>
</dbReference>
<dbReference type="Gene3D" id="3.40.50.10190">
    <property type="entry name" value="BRCT domain"/>
    <property type="match status" value="5"/>
</dbReference>
<name>A0A2C5XBX3_9PEZI</name>
<feature type="compositionally biased region" description="Polar residues" evidence="1">
    <location>
        <begin position="869"/>
        <end position="884"/>
    </location>
</feature>
<accession>A0A2C5XBX3</accession>
<feature type="compositionally biased region" description="Low complexity" evidence="1">
    <location>
        <begin position="890"/>
        <end position="904"/>
    </location>
</feature>
<dbReference type="InterPro" id="IPR019405">
    <property type="entry name" value="Lactonase_7-beta_prop"/>
</dbReference>
<feature type="domain" description="BRCT" evidence="2">
    <location>
        <begin position="467"/>
        <end position="557"/>
    </location>
</feature>
<dbReference type="Gene3D" id="2.130.10.10">
    <property type="entry name" value="YVTN repeat-like/Quinoprotein amine dehydrogenase"/>
    <property type="match status" value="1"/>
</dbReference>
<dbReference type="PANTHER" id="PTHR47667:SF1">
    <property type="entry name" value="REGULATOR OF TY1 TRANSPOSITION PROTEIN 107"/>
    <property type="match status" value="1"/>
</dbReference>
<dbReference type="InterPro" id="IPR053036">
    <property type="entry name" value="CellCycle_DNARepair_Reg"/>
</dbReference>
<dbReference type="GO" id="GO:0006302">
    <property type="term" value="P:double-strand break repair"/>
    <property type="evidence" value="ECO:0007669"/>
    <property type="project" value="TreeGrafter"/>
</dbReference>